<gene>
    <name evidence="1" type="ORF">E8A74_40265</name>
</gene>
<organism evidence="1 2">
    <name type="scientific">Polyangium fumosum</name>
    <dbReference type="NCBI Taxonomy" id="889272"/>
    <lineage>
        <taxon>Bacteria</taxon>
        <taxon>Pseudomonadati</taxon>
        <taxon>Myxococcota</taxon>
        <taxon>Polyangia</taxon>
        <taxon>Polyangiales</taxon>
        <taxon>Polyangiaceae</taxon>
        <taxon>Polyangium</taxon>
    </lineage>
</organism>
<dbReference type="AlphaFoldDB" id="A0A4U1IW28"/>
<protein>
    <submittedName>
        <fullName evidence="1">Uncharacterized protein</fullName>
    </submittedName>
</protein>
<keyword evidence="2" id="KW-1185">Reference proteome</keyword>
<comment type="caution">
    <text evidence="1">The sequence shown here is derived from an EMBL/GenBank/DDBJ whole genome shotgun (WGS) entry which is preliminary data.</text>
</comment>
<accession>A0A4U1IW28</accession>
<dbReference type="EMBL" id="SSMQ01000064">
    <property type="protein sequence ID" value="TKC98741.1"/>
    <property type="molecule type" value="Genomic_DNA"/>
</dbReference>
<evidence type="ECO:0000313" key="1">
    <source>
        <dbReference type="EMBL" id="TKC98741.1"/>
    </source>
</evidence>
<proteinExistence type="predicted"/>
<name>A0A4U1IW28_9BACT</name>
<evidence type="ECO:0000313" key="2">
    <source>
        <dbReference type="Proteomes" id="UP000309215"/>
    </source>
</evidence>
<dbReference type="Proteomes" id="UP000309215">
    <property type="component" value="Unassembled WGS sequence"/>
</dbReference>
<sequence>MDTTDETPRTPLACVDGEPFVYADVSPIPGRSPRLDLPLPRAPTRSALCEIAKRARLGG</sequence>
<reference evidence="1 2" key="1">
    <citation type="submission" date="2019-04" db="EMBL/GenBank/DDBJ databases">
        <authorList>
            <person name="Li Y."/>
            <person name="Wang J."/>
        </authorList>
    </citation>
    <scope>NUCLEOTIDE SEQUENCE [LARGE SCALE GENOMIC DNA]</scope>
    <source>
        <strain evidence="1 2">DSM 14668</strain>
    </source>
</reference>
<dbReference type="RefSeq" id="WP_170229734.1">
    <property type="nucleotide sequence ID" value="NZ_SSMQ01000064.1"/>
</dbReference>